<dbReference type="GO" id="GO:0003676">
    <property type="term" value="F:nucleic acid binding"/>
    <property type="evidence" value="ECO:0007669"/>
    <property type="project" value="InterPro"/>
</dbReference>
<dbReference type="SMR" id="A0A3P5YVA0"/>
<dbReference type="InterPro" id="IPR036397">
    <property type="entry name" value="RNaseH_sf"/>
</dbReference>
<dbReference type="InterPro" id="IPR044730">
    <property type="entry name" value="RNase_H-like_dom_plant"/>
</dbReference>
<dbReference type="AlphaFoldDB" id="A0A3P5YVA0"/>
<dbReference type="Proteomes" id="UP000694005">
    <property type="component" value="Chromosome A05"/>
</dbReference>
<evidence type="ECO:0000313" key="3">
    <source>
        <dbReference type="EMBL" id="VDC71706.1"/>
    </source>
</evidence>
<dbReference type="Gramene" id="A05p30940.2_BraZ1">
    <property type="protein sequence ID" value="A05p30940.2_BraZ1.CDS.1"/>
    <property type="gene ID" value="A05g30940.2_BraZ1"/>
</dbReference>
<accession>A0A3P5YVA0</accession>
<reference evidence="3" key="1">
    <citation type="submission" date="2018-11" db="EMBL/GenBank/DDBJ databases">
        <authorList>
            <consortium name="Genoscope - CEA"/>
            <person name="William W."/>
        </authorList>
    </citation>
    <scope>NUCLEOTIDE SEQUENCE</scope>
</reference>
<dbReference type="PANTHER" id="PTHR34146:SF3">
    <property type="entry name" value="POLYNUCLEOTIDYL TRANSFERASE, RIBONUCLEASE H-LIKE SUPERFAMILY PROTEIN"/>
    <property type="match status" value="1"/>
</dbReference>
<evidence type="ECO:0000313" key="2">
    <source>
        <dbReference type="EMBL" id="CAG7876573.1"/>
    </source>
</evidence>
<dbReference type="InterPro" id="IPR002156">
    <property type="entry name" value="RNaseH_domain"/>
</dbReference>
<gene>
    <name evidence="3" type="ORF">BRAA05T21420Z</name>
    <name evidence="2" type="ORF">BRAPAZ1V2_A05P30940.2</name>
</gene>
<proteinExistence type="predicted"/>
<dbReference type="Pfam" id="PF13456">
    <property type="entry name" value="RVT_3"/>
    <property type="match status" value="1"/>
</dbReference>
<name>A0A3P5YVA0_BRACM</name>
<protein>
    <recommendedName>
        <fullName evidence="1">RNase H type-1 domain-containing protein</fullName>
    </recommendedName>
</protein>
<organism evidence="3">
    <name type="scientific">Brassica campestris</name>
    <name type="common">Field mustard</name>
    <dbReference type="NCBI Taxonomy" id="3711"/>
    <lineage>
        <taxon>Eukaryota</taxon>
        <taxon>Viridiplantae</taxon>
        <taxon>Streptophyta</taxon>
        <taxon>Embryophyta</taxon>
        <taxon>Tracheophyta</taxon>
        <taxon>Spermatophyta</taxon>
        <taxon>Magnoliopsida</taxon>
        <taxon>eudicotyledons</taxon>
        <taxon>Gunneridae</taxon>
        <taxon>Pentapetalae</taxon>
        <taxon>rosids</taxon>
        <taxon>malvids</taxon>
        <taxon>Brassicales</taxon>
        <taxon>Brassicaceae</taxon>
        <taxon>Brassiceae</taxon>
        <taxon>Brassica</taxon>
    </lineage>
</organism>
<dbReference type="EMBL" id="LR031570">
    <property type="protein sequence ID" value="VDC71706.1"/>
    <property type="molecule type" value="Genomic_DNA"/>
</dbReference>
<dbReference type="SUPFAM" id="SSF53098">
    <property type="entry name" value="Ribonuclease H-like"/>
    <property type="match status" value="1"/>
</dbReference>
<dbReference type="PANTHER" id="PTHR34146">
    <property type="entry name" value="POLYNUCLEOTIDYL TRANSFERASE, RIBONUCLEASE H-LIKE SUPERFAMILY PROTEIN-RELATED"/>
    <property type="match status" value="1"/>
</dbReference>
<evidence type="ECO:0000259" key="1">
    <source>
        <dbReference type="Pfam" id="PF13456"/>
    </source>
</evidence>
<feature type="domain" description="RNase H type-1" evidence="1">
    <location>
        <begin position="70"/>
        <end position="189"/>
    </location>
</feature>
<dbReference type="EMBL" id="LS974621">
    <property type="protein sequence ID" value="CAG7876573.1"/>
    <property type="molecule type" value="Genomic_DNA"/>
</dbReference>
<dbReference type="InterPro" id="IPR012337">
    <property type="entry name" value="RNaseH-like_sf"/>
</dbReference>
<dbReference type="CDD" id="cd06222">
    <property type="entry name" value="RNase_H_like"/>
    <property type="match status" value="1"/>
</dbReference>
<dbReference type="Gene3D" id="3.30.420.10">
    <property type="entry name" value="Ribonuclease H-like superfamily/Ribonuclease H"/>
    <property type="match status" value="1"/>
</dbReference>
<dbReference type="GO" id="GO:0004523">
    <property type="term" value="F:RNA-DNA hybrid ribonuclease activity"/>
    <property type="evidence" value="ECO:0007669"/>
    <property type="project" value="InterPro"/>
</dbReference>
<sequence length="209" mass="24354">MWYQWKARNNKCFSNLDTTALDILQLARQEAEAWKMAQIIETTFTIEEENNQRKDPTPAPNLTHQWRCQVDASWVEASDGIGMGFVLFEQEVEVLRGWCKGPQTETPLHAEAESLYWAMKEVNKRGCLRINFESDCQQLVHIIQRKKHWPALEPVLDEIKAMNALFKDLSLMFISRSANFRADTLAKEARAREQCFSFYEVKDPIRLAI</sequence>